<comment type="caution">
    <text evidence="4">The sequence shown here is derived from an EMBL/GenBank/DDBJ whole genome shotgun (WGS) entry which is preliminary data.</text>
</comment>
<dbReference type="Pfam" id="PF00990">
    <property type="entry name" value="GGDEF"/>
    <property type="match status" value="1"/>
</dbReference>
<dbReference type="GO" id="GO:0007165">
    <property type="term" value="P:signal transduction"/>
    <property type="evidence" value="ECO:0007669"/>
    <property type="project" value="InterPro"/>
</dbReference>
<evidence type="ECO:0000313" key="5">
    <source>
        <dbReference type="Proteomes" id="UP000476332"/>
    </source>
</evidence>
<evidence type="ECO:0000259" key="3">
    <source>
        <dbReference type="PROSITE" id="PS50887"/>
    </source>
</evidence>
<reference evidence="4 5" key="1">
    <citation type="submission" date="2020-01" db="EMBL/GenBank/DDBJ databases">
        <title>Genomes of bacteria type strains.</title>
        <authorList>
            <person name="Chen J."/>
            <person name="Zhu S."/>
            <person name="Chen J."/>
        </authorList>
    </citation>
    <scope>NUCLEOTIDE SEQUENCE [LARGE SCALE GENOMIC DNA]</scope>
    <source>
        <strain evidence="4 5">KCTC 52919</strain>
    </source>
</reference>
<dbReference type="SUPFAM" id="SSF55073">
    <property type="entry name" value="Nucleotide cyclase"/>
    <property type="match status" value="1"/>
</dbReference>
<protein>
    <submittedName>
        <fullName evidence="4">EAL domain-containing protein</fullName>
    </submittedName>
</protein>
<dbReference type="Gene3D" id="3.30.70.270">
    <property type="match status" value="1"/>
</dbReference>
<feature type="domain" description="EAL" evidence="1">
    <location>
        <begin position="549"/>
        <end position="798"/>
    </location>
</feature>
<dbReference type="AlphaFoldDB" id="A0A6L9MCU6"/>
<dbReference type="Pfam" id="PF12860">
    <property type="entry name" value="PAS_7"/>
    <property type="match status" value="2"/>
</dbReference>
<dbReference type="InterPro" id="IPR035965">
    <property type="entry name" value="PAS-like_dom_sf"/>
</dbReference>
<proteinExistence type="predicted"/>
<dbReference type="SUPFAM" id="SSF141868">
    <property type="entry name" value="EAL domain-like"/>
    <property type="match status" value="1"/>
</dbReference>
<evidence type="ECO:0000259" key="1">
    <source>
        <dbReference type="PROSITE" id="PS50883"/>
    </source>
</evidence>
<name>A0A6L9MCU6_9HYPH</name>
<dbReference type="Proteomes" id="UP000476332">
    <property type="component" value="Unassembled WGS sequence"/>
</dbReference>
<dbReference type="Gene3D" id="3.20.20.450">
    <property type="entry name" value="EAL domain"/>
    <property type="match status" value="1"/>
</dbReference>
<evidence type="ECO:0000259" key="2">
    <source>
        <dbReference type="PROSITE" id="PS50885"/>
    </source>
</evidence>
<dbReference type="CDD" id="cd01949">
    <property type="entry name" value="GGDEF"/>
    <property type="match status" value="1"/>
</dbReference>
<dbReference type="PANTHER" id="PTHR44757:SF2">
    <property type="entry name" value="BIOFILM ARCHITECTURE MAINTENANCE PROTEIN MBAA"/>
    <property type="match status" value="1"/>
</dbReference>
<accession>A0A6L9MCU6</accession>
<dbReference type="InterPro" id="IPR000160">
    <property type="entry name" value="GGDEF_dom"/>
</dbReference>
<dbReference type="GO" id="GO:0016020">
    <property type="term" value="C:membrane"/>
    <property type="evidence" value="ECO:0007669"/>
    <property type="project" value="InterPro"/>
</dbReference>
<dbReference type="PROSITE" id="PS50887">
    <property type="entry name" value="GGDEF"/>
    <property type="match status" value="1"/>
</dbReference>
<dbReference type="Gene3D" id="6.10.340.10">
    <property type="match status" value="1"/>
</dbReference>
<dbReference type="EMBL" id="JAAAMJ010000001">
    <property type="protein sequence ID" value="NDV85508.1"/>
    <property type="molecule type" value="Genomic_DNA"/>
</dbReference>
<gene>
    <name evidence="4" type="ORF">GTW51_02225</name>
</gene>
<dbReference type="SMART" id="SM00304">
    <property type="entry name" value="HAMP"/>
    <property type="match status" value="1"/>
</dbReference>
<dbReference type="InterPro" id="IPR001633">
    <property type="entry name" value="EAL_dom"/>
</dbReference>
<evidence type="ECO:0000313" key="4">
    <source>
        <dbReference type="EMBL" id="NDV85508.1"/>
    </source>
</evidence>
<dbReference type="PROSITE" id="PS50883">
    <property type="entry name" value="EAL"/>
    <property type="match status" value="1"/>
</dbReference>
<dbReference type="SMART" id="SM00052">
    <property type="entry name" value="EAL"/>
    <property type="match status" value="1"/>
</dbReference>
<dbReference type="InterPro" id="IPR003660">
    <property type="entry name" value="HAMP_dom"/>
</dbReference>
<dbReference type="SUPFAM" id="SSF55785">
    <property type="entry name" value="PYP-like sensor domain (PAS domain)"/>
    <property type="match status" value="1"/>
</dbReference>
<dbReference type="Gene3D" id="3.30.450.20">
    <property type="entry name" value="PAS domain"/>
    <property type="match status" value="1"/>
</dbReference>
<sequence>MSIKLKLLLGCLCLTMVTIGLGAFALKSQRDLGVLAERIYDEALVSMSHLRSAQNTLLKQEAVYRVLARVGAASGGGALRPLLPPQPMAAILQDLQVASERAISPAGKDRTNEIRRRMILLAKAPATMPPGAMLEELRAIDTQLDVAVEIFAGDGYRFRREVRDHIDGSVSGAAIALIGAIAIALLISLLLSRAIVPPLNQAVAIARSIAGGRLDNEIRPRGVSETSKLLTALASMQESISEKLQRIRDLMAAQADSYNDRILQQHARFDAALNNMSQGLCMFDDTQRLVVFNRRFVQMFGGIQLGVEAKDVLIDPELSHVLTSQTEASYNQELPDGRMIAISHQPIERGGWVATFEDITERHHAELKLSHMATHDALTGLPNRVRFRERLESVVRKPHRARRVAILSLDLDGFKAVNDTLGHPTGDKLLQAAAKRLCESVGKDDLVARLGGDEFVIVQSASQPEVASEALARRIIDVLSRPFVIEGSEIVVGVSIGIVLPAYLHAAGPELNVDAVIKNADLALYRAKAEGRSTWRFFEREMDAELQARRAMEIDLRAALDRGELELFYQPFVDVARQRMSGFEALMRWRHPTKGFVSPAEFIPVAEECGLIHAMGAWALETACGQAAEWPEDLAVSVNLSPVQFKKPGLADDVERALVASGLAPQRLQLEVTESLLLQDSASVIATLNGFRDRGVGISMDDFGTGYSSLGYLNRFPFDKIKIDQSFVRTIEANESRAIIRAVIGLSRALDITVIGEGVETREQRDALVSEGCTEMQGYYFSKPRPANELAQVLIEFERRHEVAGGLEPDRAGRLALAAV</sequence>
<dbReference type="RefSeq" id="WP_163042228.1">
    <property type="nucleotide sequence ID" value="NZ_JAAAMJ010000001.1"/>
</dbReference>
<dbReference type="InterPro" id="IPR035919">
    <property type="entry name" value="EAL_sf"/>
</dbReference>
<dbReference type="SMART" id="SM00267">
    <property type="entry name" value="GGDEF"/>
    <property type="match status" value="1"/>
</dbReference>
<dbReference type="InterPro" id="IPR052155">
    <property type="entry name" value="Biofilm_reg_signaling"/>
</dbReference>
<dbReference type="CDD" id="cd01948">
    <property type="entry name" value="EAL"/>
    <property type="match status" value="1"/>
</dbReference>
<keyword evidence="5" id="KW-1185">Reference proteome</keyword>
<organism evidence="4 5">
    <name type="scientific">Aurantimonas aggregata</name>
    <dbReference type="NCBI Taxonomy" id="2047720"/>
    <lineage>
        <taxon>Bacteria</taxon>
        <taxon>Pseudomonadati</taxon>
        <taxon>Pseudomonadota</taxon>
        <taxon>Alphaproteobacteria</taxon>
        <taxon>Hyphomicrobiales</taxon>
        <taxon>Aurantimonadaceae</taxon>
        <taxon>Aurantimonas</taxon>
    </lineage>
</organism>
<dbReference type="InterPro" id="IPR043128">
    <property type="entry name" value="Rev_trsase/Diguanyl_cyclase"/>
</dbReference>
<dbReference type="PANTHER" id="PTHR44757">
    <property type="entry name" value="DIGUANYLATE CYCLASE DGCP"/>
    <property type="match status" value="1"/>
</dbReference>
<dbReference type="InterPro" id="IPR029787">
    <property type="entry name" value="Nucleotide_cyclase"/>
</dbReference>
<feature type="domain" description="GGDEF" evidence="3">
    <location>
        <begin position="402"/>
        <end position="540"/>
    </location>
</feature>
<dbReference type="Pfam" id="PF00563">
    <property type="entry name" value="EAL"/>
    <property type="match status" value="1"/>
</dbReference>
<feature type="domain" description="HAMP" evidence="2">
    <location>
        <begin position="193"/>
        <end position="245"/>
    </location>
</feature>
<dbReference type="NCBIfam" id="TIGR00254">
    <property type="entry name" value="GGDEF"/>
    <property type="match status" value="1"/>
</dbReference>
<dbReference type="PROSITE" id="PS50885">
    <property type="entry name" value="HAMP"/>
    <property type="match status" value="1"/>
</dbReference>